<evidence type="ECO:0000259" key="1">
    <source>
        <dbReference type="Pfam" id="PF05099"/>
    </source>
</evidence>
<dbReference type="CDD" id="cd07177">
    <property type="entry name" value="terB_like"/>
    <property type="match status" value="1"/>
</dbReference>
<evidence type="ECO:0000313" key="2">
    <source>
        <dbReference type="EMBL" id="SFL11276.1"/>
    </source>
</evidence>
<organism evidence="2 3">
    <name type="scientific">Falsiroseomonas stagni DSM 19981</name>
    <dbReference type="NCBI Taxonomy" id="1123062"/>
    <lineage>
        <taxon>Bacteria</taxon>
        <taxon>Pseudomonadati</taxon>
        <taxon>Pseudomonadota</taxon>
        <taxon>Alphaproteobacteria</taxon>
        <taxon>Acetobacterales</taxon>
        <taxon>Roseomonadaceae</taxon>
        <taxon>Falsiroseomonas</taxon>
    </lineage>
</organism>
<gene>
    <name evidence="2" type="ORF">SAMN02745775_12122</name>
</gene>
<evidence type="ECO:0000313" key="3">
    <source>
        <dbReference type="Proteomes" id="UP000199473"/>
    </source>
</evidence>
<dbReference type="RefSeq" id="WP_092963218.1">
    <property type="nucleotide sequence ID" value="NZ_FOSQ01000021.1"/>
</dbReference>
<dbReference type="Gene3D" id="1.10.3680.10">
    <property type="entry name" value="TerB-like"/>
    <property type="match status" value="1"/>
</dbReference>
<name>A0A1I4F3D9_9PROT</name>
<dbReference type="OrthoDB" id="7304139at2"/>
<feature type="domain" description="Co-chaperone DjlA N-terminal" evidence="1">
    <location>
        <begin position="20"/>
        <end position="122"/>
    </location>
</feature>
<dbReference type="SUPFAM" id="SSF158682">
    <property type="entry name" value="TerB-like"/>
    <property type="match status" value="1"/>
</dbReference>
<keyword evidence="3" id="KW-1185">Reference proteome</keyword>
<dbReference type="InterPro" id="IPR007791">
    <property type="entry name" value="DjlA_N"/>
</dbReference>
<proteinExistence type="predicted"/>
<sequence>MFGMFKSQAPAFDLTPRNCLVASLLYCMASDGEMDQEEIGHLLSVMGPGATRQALDNALRYCRATPAEQFAAAAAPKLRHDQKLCIILNMIDSAMSDGQAEQEEQRLVMGFVQAFGLSEAELEPHFRSLTAKNDRAVLDR</sequence>
<accession>A0A1I4F3D9</accession>
<dbReference type="Proteomes" id="UP000199473">
    <property type="component" value="Unassembled WGS sequence"/>
</dbReference>
<dbReference type="STRING" id="1123062.SAMN02745775_12122"/>
<dbReference type="Pfam" id="PF05099">
    <property type="entry name" value="TerB"/>
    <property type="match status" value="1"/>
</dbReference>
<dbReference type="AlphaFoldDB" id="A0A1I4F3D9"/>
<protein>
    <submittedName>
        <fullName evidence="2">Tellurite resistance protein TerB</fullName>
    </submittedName>
</protein>
<dbReference type="InterPro" id="IPR029024">
    <property type="entry name" value="TerB-like"/>
</dbReference>
<dbReference type="EMBL" id="FOSQ01000021">
    <property type="protein sequence ID" value="SFL11276.1"/>
    <property type="molecule type" value="Genomic_DNA"/>
</dbReference>
<reference evidence="2 3" key="1">
    <citation type="submission" date="2016-10" db="EMBL/GenBank/DDBJ databases">
        <authorList>
            <person name="de Groot N.N."/>
        </authorList>
    </citation>
    <scope>NUCLEOTIDE SEQUENCE [LARGE SCALE GENOMIC DNA]</scope>
    <source>
        <strain evidence="2 3">DSM 19981</strain>
    </source>
</reference>